<evidence type="ECO:0000256" key="1">
    <source>
        <dbReference type="ARBA" id="ARBA00004418"/>
    </source>
</evidence>
<accession>A0AAU8ALH1</accession>
<dbReference type="GO" id="GO:0042597">
    <property type="term" value="C:periplasmic space"/>
    <property type="evidence" value="ECO:0007669"/>
    <property type="project" value="UniProtKB-SubCell"/>
</dbReference>
<evidence type="ECO:0000313" key="5">
    <source>
        <dbReference type="EMBL" id="XCC95359.1"/>
    </source>
</evidence>
<evidence type="ECO:0000256" key="4">
    <source>
        <dbReference type="SAM" id="SignalP"/>
    </source>
</evidence>
<organism evidence="5">
    <name type="scientific">Alloyangia sp. H15</name>
    <dbReference type="NCBI Taxonomy" id="3029062"/>
    <lineage>
        <taxon>Bacteria</taxon>
        <taxon>Pseudomonadati</taxon>
        <taxon>Pseudomonadota</taxon>
        <taxon>Alphaproteobacteria</taxon>
        <taxon>Rhodobacterales</taxon>
        <taxon>Roseobacteraceae</taxon>
        <taxon>Alloyangia</taxon>
    </lineage>
</organism>
<keyword evidence="3" id="KW-0574">Periplasm</keyword>
<dbReference type="GO" id="GO:0055085">
    <property type="term" value="P:transmembrane transport"/>
    <property type="evidence" value="ECO:0007669"/>
    <property type="project" value="InterPro"/>
</dbReference>
<dbReference type="PANTHER" id="PTHR33376">
    <property type="match status" value="1"/>
</dbReference>
<keyword evidence="2 4" id="KW-0732">Signal</keyword>
<dbReference type="EMBL" id="CP123385">
    <property type="protein sequence ID" value="XCC95359.1"/>
    <property type="molecule type" value="Genomic_DNA"/>
</dbReference>
<evidence type="ECO:0000256" key="3">
    <source>
        <dbReference type="ARBA" id="ARBA00022764"/>
    </source>
</evidence>
<dbReference type="Pfam" id="PF03480">
    <property type="entry name" value="DctP"/>
    <property type="match status" value="1"/>
</dbReference>
<dbReference type="Gene3D" id="3.40.190.170">
    <property type="entry name" value="Bacterial extracellular solute-binding protein, family 7"/>
    <property type="match status" value="1"/>
</dbReference>
<reference evidence="5" key="1">
    <citation type="submission" date="2023-02" db="EMBL/GenBank/DDBJ databases">
        <title>Description and genomic characterization of Salipiger bruguierae sp. nov., isolated from the sediment of mangrove plant Bruguiera sexangula.</title>
        <authorList>
            <person name="Long M."/>
        </authorList>
    </citation>
    <scope>NUCLEOTIDE SEQUENCE</scope>
    <source>
        <strain evidence="5">H15</strain>
    </source>
</reference>
<protein>
    <submittedName>
        <fullName evidence="5">TRAP transporter substrate-binding protein DctP</fullName>
    </submittedName>
</protein>
<evidence type="ECO:0000256" key="2">
    <source>
        <dbReference type="ARBA" id="ARBA00022729"/>
    </source>
</evidence>
<feature type="signal peptide" evidence="4">
    <location>
        <begin position="1"/>
        <end position="22"/>
    </location>
</feature>
<feature type="chain" id="PRO_5043885312" evidence="4">
    <location>
        <begin position="23"/>
        <end position="334"/>
    </location>
</feature>
<dbReference type="AlphaFoldDB" id="A0AAU8ALH1"/>
<name>A0AAU8ALH1_9RHOB</name>
<dbReference type="InterPro" id="IPR018389">
    <property type="entry name" value="DctP_fam"/>
</dbReference>
<dbReference type="InterPro" id="IPR038404">
    <property type="entry name" value="TRAP_DctP_sf"/>
</dbReference>
<gene>
    <name evidence="5" type="primary">dctP</name>
    <name evidence="5" type="ORF">PVT71_19925</name>
</gene>
<dbReference type="RefSeq" id="WP_353474201.1">
    <property type="nucleotide sequence ID" value="NZ_CP123385.1"/>
</dbReference>
<dbReference type="PROSITE" id="PS51318">
    <property type="entry name" value="TAT"/>
    <property type="match status" value="1"/>
</dbReference>
<dbReference type="PANTHER" id="PTHR33376:SF5">
    <property type="entry name" value="EXTRACYTOPLASMIC SOLUTE RECEPTOR PROTEIN"/>
    <property type="match status" value="1"/>
</dbReference>
<sequence length="334" mass="35825">MHTRRKFLRVAAGAALATPFIATPGLARGRVLNLQTWSGANSTPFNVISAWAEALNERTNGDLRIRVSPGGSIVSASETFEAMRNGALDAHYSSLGYFATLDPAFIILGDPGPTYANPDQLGNWMNQGGGIELARELYDRFDIHFLRSIYYPSEQFVSKTPIHGISDLQGLKMRIPPGLMSVTFAKAGAATVNIPGGEAYNALQSGIVDAVDWSTPAVNMQTGLYTLAPYSIDARHSMAVIDLAFGKRTWNALGADLQGVLTEASAELDLQMKGALVSEDAAAISSLESGDEVEIITWSEDEIARLREMTQATQAEVATSDISQRILESLVSAA</sequence>
<dbReference type="NCBIfam" id="NF037995">
    <property type="entry name" value="TRAP_S1"/>
    <property type="match status" value="1"/>
</dbReference>
<proteinExistence type="predicted"/>
<dbReference type="InterPro" id="IPR006311">
    <property type="entry name" value="TAT_signal"/>
</dbReference>
<comment type="subcellular location">
    <subcellularLocation>
        <location evidence="1">Periplasm</location>
    </subcellularLocation>
</comment>